<dbReference type="Proteomes" id="UP001604277">
    <property type="component" value="Unassembled WGS sequence"/>
</dbReference>
<evidence type="ECO:0000313" key="3">
    <source>
        <dbReference type="Proteomes" id="UP001604277"/>
    </source>
</evidence>
<gene>
    <name evidence="2" type="ORF">Fot_55082</name>
</gene>
<keyword evidence="3" id="KW-1185">Reference proteome</keyword>
<sequence>MAPRIPAIFMGVLVLSKGIPNDKRAFDTQTIWEMKPCQNLKRTTTTIPFQYVVITDSTTVYYRNLSQRGFIGKVSKTKLLHLCQRLLDQAGCKSKDVHDWQGHEGESQQANPQDRLPQYFSENLPHT</sequence>
<reference evidence="3" key="1">
    <citation type="submission" date="2024-07" db="EMBL/GenBank/DDBJ databases">
        <title>Two chromosome-level genome assemblies of Korean endemic species Abeliophyllum distichum and Forsythia ovata (Oleaceae).</title>
        <authorList>
            <person name="Jang H."/>
        </authorList>
    </citation>
    <scope>NUCLEOTIDE SEQUENCE [LARGE SCALE GENOMIC DNA]</scope>
</reference>
<evidence type="ECO:0000256" key="1">
    <source>
        <dbReference type="SAM" id="MobiDB-lite"/>
    </source>
</evidence>
<organism evidence="2 3">
    <name type="scientific">Forsythia ovata</name>
    <dbReference type="NCBI Taxonomy" id="205694"/>
    <lineage>
        <taxon>Eukaryota</taxon>
        <taxon>Viridiplantae</taxon>
        <taxon>Streptophyta</taxon>
        <taxon>Embryophyta</taxon>
        <taxon>Tracheophyta</taxon>
        <taxon>Spermatophyta</taxon>
        <taxon>Magnoliopsida</taxon>
        <taxon>eudicotyledons</taxon>
        <taxon>Gunneridae</taxon>
        <taxon>Pentapetalae</taxon>
        <taxon>asterids</taxon>
        <taxon>lamiids</taxon>
        <taxon>Lamiales</taxon>
        <taxon>Oleaceae</taxon>
        <taxon>Forsythieae</taxon>
        <taxon>Forsythia</taxon>
    </lineage>
</organism>
<feature type="compositionally biased region" description="Basic and acidic residues" evidence="1">
    <location>
        <begin position="96"/>
        <end position="106"/>
    </location>
</feature>
<accession>A0ABD1P5B3</accession>
<name>A0ABD1P5B3_9LAMI</name>
<comment type="caution">
    <text evidence="2">The sequence shown here is derived from an EMBL/GenBank/DDBJ whole genome shotgun (WGS) entry which is preliminary data.</text>
</comment>
<proteinExistence type="predicted"/>
<dbReference type="EMBL" id="JBFOLJ010000024">
    <property type="protein sequence ID" value="KAL2459064.1"/>
    <property type="molecule type" value="Genomic_DNA"/>
</dbReference>
<evidence type="ECO:0000313" key="2">
    <source>
        <dbReference type="EMBL" id="KAL2459064.1"/>
    </source>
</evidence>
<feature type="region of interest" description="Disordered" evidence="1">
    <location>
        <begin position="96"/>
        <end position="127"/>
    </location>
</feature>
<dbReference type="AlphaFoldDB" id="A0ABD1P5B3"/>
<protein>
    <submittedName>
        <fullName evidence="2">Uncharacterized protein</fullName>
    </submittedName>
</protein>